<dbReference type="FunFam" id="2.160.20.10:FF:000069">
    <property type="entry name" value="Uncharacterized protein"/>
    <property type="match status" value="1"/>
</dbReference>
<dbReference type="PANTHER" id="PTHR22990">
    <property type="entry name" value="F-BOX ONLY PROTEIN"/>
    <property type="match status" value="1"/>
</dbReference>
<dbReference type="InterPro" id="IPR012334">
    <property type="entry name" value="Pectin_lyas_fold"/>
</dbReference>
<dbReference type="Gene3D" id="2.60.40.10">
    <property type="entry name" value="Immunoglobulins"/>
    <property type="match status" value="1"/>
</dbReference>
<dbReference type="SMART" id="SM00736">
    <property type="entry name" value="CADG"/>
    <property type="match status" value="1"/>
</dbReference>
<protein>
    <recommendedName>
        <fullName evidence="2">Dystroglycan-type cadherin-like domain-containing protein</fullName>
    </recommendedName>
</protein>
<name>A0A0E3WVY8_9EURY</name>
<gene>
    <name evidence="3" type="ORF">MSHOH_2242</name>
</gene>
<feature type="domain" description="Dystroglycan-type cadherin-like" evidence="2">
    <location>
        <begin position="486"/>
        <end position="576"/>
    </location>
</feature>
<dbReference type="STRING" id="1434110.MSHOH_2242"/>
<dbReference type="NCBIfam" id="NF033679">
    <property type="entry name" value="DNRLRE_dom"/>
    <property type="match status" value="2"/>
</dbReference>
<keyword evidence="1" id="KW-0677">Repeat</keyword>
<organism evidence="3 4">
    <name type="scientific">Methanosarcina horonobensis HB-1 = JCM 15518</name>
    <dbReference type="NCBI Taxonomy" id="1434110"/>
    <lineage>
        <taxon>Archaea</taxon>
        <taxon>Methanobacteriati</taxon>
        <taxon>Methanobacteriota</taxon>
        <taxon>Stenosarchaea group</taxon>
        <taxon>Methanomicrobia</taxon>
        <taxon>Methanosarcinales</taxon>
        <taxon>Methanosarcinaceae</taxon>
        <taxon>Methanosarcina</taxon>
    </lineage>
</organism>
<dbReference type="InterPro" id="IPR010671">
    <property type="entry name" value="Disaggr-rel_dom"/>
</dbReference>
<dbReference type="EMBL" id="CP009516">
    <property type="protein sequence ID" value="AKB78725.1"/>
    <property type="molecule type" value="Genomic_DNA"/>
</dbReference>
<dbReference type="InterPro" id="IPR051550">
    <property type="entry name" value="SCF-Subunits/Alg-Epimerases"/>
</dbReference>
<dbReference type="Gene3D" id="2.160.20.10">
    <property type="entry name" value="Single-stranded right-handed beta-helix, Pectin lyase-like"/>
    <property type="match status" value="1"/>
</dbReference>
<dbReference type="GO" id="GO:0005509">
    <property type="term" value="F:calcium ion binding"/>
    <property type="evidence" value="ECO:0007669"/>
    <property type="project" value="InterPro"/>
</dbReference>
<proteinExistence type="predicted"/>
<dbReference type="AlphaFoldDB" id="A0A0E3WVY8"/>
<dbReference type="InterPro" id="IPR011050">
    <property type="entry name" value="Pectin_lyase_fold/virulence"/>
</dbReference>
<dbReference type="SUPFAM" id="SSF51126">
    <property type="entry name" value="Pectin lyase-like"/>
    <property type="match status" value="2"/>
</dbReference>
<accession>A0A0E3WVY8</accession>
<dbReference type="Pfam" id="PF06848">
    <property type="entry name" value="Disaggr_repeat"/>
    <property type="match status" value="2"/>
</dbReference>
<dbReference type="InterPro" id="IPR006626">
    <property type="entry name" value="PbH1"/>
</dbReference>
<dbReference type="Proteomes" id="UP000033101">
    <property type="component" value="Chromosome"/>
</dbReference>
<dbReference type="HOGENOM" id="CLU_012607_0_0_2"/>
<dbReference type="PATRIC" id="fig|1434110.4.peg.2859"/>
<dbReference type="SUPFAM" id="SSF49313">
    <property type="entry name" value="Cadherin-like"/>
    <property type="match status" value="1"/>
</dbReference>
<dbReference type="InterPro" id="IPR015919">
    <property type="entry name" value="Cadherin-like_sf"/>
</dbReference>
<dbReference type="PANTHER" id="PTHR22990:SF15">
    <property type="entry name" value="F-BOX ONLY PROTEIN 10"/>
    <property type="match status" value="1"/>
</dbReference>
<dbReference type="SMART" id="SM00710">
    <property type="entry name" value="PbH1"/>
    <property type="match status" value="9"/>
</dbReference>
<reference evidence="3 4" key="1">
    <citation type="submission" date="2014-07" db="EMBL/GenBank/DDBJ databases">
        <title>Methanogenic archaea and the global carbon cycle.</title>
        <authorList>
            <person name="Henriksen J.R."/>
            <person name="Luke J."/>
            <person name="Reinhart S."/>
            <person name="Benedict M.N."/>
            <person name="Youngblut N.D."/>
            <person name="Metcalf M.E."/>
            <person name="Whitaker R.J."/>
            <person name="Metcalf W.W."/>
        </authorList>
    </citation>
    <scope>NUCLEOTIDE SEQUENCE [LARGE SCALE GENOMIC DNA]</scope>
    <source>
        <strain evidence="3 4">HB-1</strain>
    </source>
</reference>
<dbReference type="Pfam" id="PF05345">
    <property type="entry name" value="He_PIG"/>
    <property type="match status" value="1"/>
</dbReference>
<dbReference type="KEGG" id="mhor:MSHOH_2242"/>
<keyword evidence="4" id="KW-1185">Reference proteome</keyword>
<evidence type="ECO:0000259" key="2">
    <source>
        <dbReference type="SMART" id="SM00736"/>
    </source>
</evidence>
<dbReference type="InterPro" id="IPR006644">
    <property type="entry name" value="Cadg"/>
</dbReference>
<evidence type="ECO:0000256" key="1">
    <source>
        <dbReference type="ARBA" id="ARBA00022737"/>
    </source>
</evidence>
<dbReference type="InterPro" id="IPR013687">
    <property type="entry name" value="Disaggr-rel"/>
</dbReference>
<evidence type="ECO:0000313" key="4">
    <source>
        <dbReference type="Proteomes" id="UP000033101"/>
    </source>
</evidence>
<dbReference type="GO" id="GO:0016020">
    <property type="term" value="C:membrane"/>
    <property type="evidence" value="ECO:0007669"/>
    <property type="project" value="InterPro"/>
</dbReference>
<evidence type="ECO:0000313" key="3">
    <source>
        <dbReference type="EMBL" id="AKB78725.1"/>
    </source>
</evidence>
<dbReference type="InterPro" id="IPR013783">
    <property type="entry name" value="Ig-like_fold"/>
</dbReference>
<dbReference type="Pfam" id="PF08480">
    <property type="entry name" value="Disaggr_assoc"/>
    <property type="match status" value="1"/>
</dbReference>
<sequence length="965" mass="105839">MNRKLVIFFVVICLAFSNVPAALCASSALVVYVAGDGSGDFNCDGKDDHIQINEALKFVAENSAYTTVHLKGPFTYVIDETLLIGSNTILEGDSSAKIKLVSNANWEVSKPMIKERSSGSHDITIRGFTIDGNREGNTNVESGKGYYNLIHLRNCQNISVYDMCLTNNHGDGLKTDNCSNIKLYNSRIYLLGHDGLYASSCSGVEAYNNTITCRTNSGLRLYNTNKASLHDNVITSDGSGGAGIEIQKYNSPLMDDIEVYNNVIYKTARVGIWIFGAGSYSPSTTNVHVHHNQIYDTGTKSSSIIIGGIISDGFNALIENNVIDGVYGAGIVQKNVYSSAPSGSGYVITLRNNIISNSRSSSGGIGYAVSNELTGTHSFVLQNNCFYGNAGGDYKNVQASSSDIKADPQYADRSNHDYHLKSKAGRWNGKSWVTDSTSSPCIDAGYSLSDYSAEPQNNGGRINIGAFGNTKYASKSGTQTANNQAPVIKSIQNAVVEIGKAFTFTVSASDENEDTLTYFASNLPAGATLDSSSGLFSWAPTAGQEGTYVVTFEVSDGELSALTTATLSVVKQESSSPRIGELYDNRLREASPDTVFQSTSFIDVGGMNSVRYRDVIWFDLSEYATSEEIDNTTLSLYWYYPAGSTRSEDTVVEVYRPASSWNPDYVSWNKRDKGTAWENAGGDWYDKNGVLQGNTPYATITLKGSNLPDNRYYELNVTDLVKEYTSGKYENTGFLIKGRIERNNYIAFYSSEAGNENQKPILAVNEKSSVDPVLNITITGAKDNRLREASPEVVYQASSFIDAGGMNSVRYRDVMWFDLSKCDDVTEVSNATLSLYWYYPAGSSRPQDTLIEIYRPASSWNANYVSWNKRDKNVAWKNAGGDWYDKNGVLQGSTPYATLTIKGSIHPDNRYYELDVTDLVNEYISGKYKNTGIFIKARTENNNYIAFYSTEAGSENQRPKLSLRS</sequence>